<dbReference type="PANTHER" id="PTHR24302">
    <property type="entry name" value="CYTOCHROME P450 FAMILY 3"/>
    <property type="match status" value="1"/>
</dbReference>
<feature type="binding site" description="axial binding residue" evidence="12">
    <location>
        <position position="441"/>
    </location>
    <ligand>
        <name>heme</name>
        <dbReference type="ChEBI" id="CHEBI:30413"/>
    </ligand>
    <ligandPart>
        <name>Fe</name>
        <dbReference type="ChEBI" id="CHEBI:18248"/>
    </ligandPart>
</feature>
<dbReference type="GO" id="GO:0008395">
    <property type="term" value="F:steroid hydroxylase activity"/>
    <property type="evidence" value="ECO:0007669"/>
    <property type="project" value="TreeGrafter"/>
</dbReference>
<gene>
    <name evidence="14" type="ORF">OSB1V03_LOCUS13030</name>
</gene>
<evidence type="ECO:0000313" key="15">
    <source>
        <dbReference type="Proteomes" id="UP000759131"/>
    </source>
</evidence>
<evidence type="ECO:0000256" key="5">
    <source>
        <dbReference type="ARBA" id="ARBA00022617"/>
    </source>
</evidence>
<dbReference type="Pfam" id="PF00067">
    <property type="entry name" value="p450"/>
    <property type="match status" value="1"/>
</dbReference>
<dbReference type="InterPro" id="IPR001128">
    <property type="entry name" value="Cyt_P450"/>
</dbReference>
<comment type="similarity">
    <text evidence="4 13">Belongs to the cytochrome P450 family.</text>
</comment>
<evidence type="ECO:0000256" key="2">
    <source>
        <dbReference type="ARBA" id="ARBA00004174"/>
    </source>
</evidence>
<keyword evidence="5 12" id="KW-0349">Heme</keyword>
<dbReference type="Gene3D" id="1.10.630.10">
    <property type="entry name" value="Cytochrome P450"/>
    <property type="match status" value="1"/>
</dbReference>
<dbReference type="AlphaFoldDB" id="A0A7R9L0J5"/>
<dbReference type="GO" id="GO:0020037">
    <property type="term" value="F:heme binding"/>
    <property type="evidence" value="ECO:0007669"/>
    <property type="project" value="InterPro"/>
</dbReference>
<evidence type="ECO:0000256" key="12">
    <source>
        <dbReference type="PIRSR" id="PIRSR602401-1"/>
    </source>
</evidence>
<dbReference type="EMBL" id="OC865870">
    <property type="protein sequence ID" value="CAD7632628.1"/>
    <property type="molecule type" value="Genomic_DNA"/>
</dbReference>
<dbReference type="GO" id="GO:0005789">
    <property type="term" value="C:endoplasmic reticulum membrane"/>
    <property type="evidence" value="ECO:0007669"/>
    <property type="project" value="UniProtKB-SubCell"/>
</dbReference>
<evidence type="ECO:0000256" key="8">
    <source>
        <dbReference type="ARBA" id="ARBA00023002"/>
    </source>
</evidence>
<evidence type="ECO:0000256" key="13">
    <source>
        <dbReference type="RuleBase" id="RU000461"/>
    </source>
</evidence>
<organism evidence="14">
    <name type="scientific">Medioppia subpectinata</name>
    <dbReference type="NCBI Taxonomy" id="1979941"/>
    <lineage>
        <taxon>Eukaryota</taxon>
        <taxon>Metazoa</taxon>
        <taxon>Ecdysozoa</taxon>
        <taxon>Arthropoda</taxon>
        <taxon>Chelicerata</taxon>
        <taxon>Arachnida</taxon>
        <taxon>Acari</taxon>
        <taxon>Acariformes</taxon>
        <taxon>Sarcoptiformes</taxon>
        <taxon>Oribatida</taxon>
        <taxon>Brachypylina</taxon>
        <taxon>Oppioidea</taxon>
        <taxon>Oppiidae</taxon>
        <taxon>Medioppia</taxon>
    </lineage>
</organism>
<dbReference type="GO" id="GO:0005506">
    <property type="term" value="F:iron ion binding"/>
    <property type="evidence" value="ECO:0007669"/>
    <property type="project" value="InterPro"/>
</dbReference>
<evidence type="ECO:0000256" key="1">
    <source>
        <dbReference type="ARBA" id="ARBA00001971"/>
    </source>
</evidence>
<dbReference type="PRINTS" id="PR00385">
    <property type="entry name" value="P450"/>
</dbReference>
<keyword evidence="6 12" id="KW-0479">Metal-binding</keyword>
<evidence type="ECO:0000256" key="9">
    <source>
        <dbReference type="ARBA" id="ARBA00023004"/>
    </source>
</evidence>
<evidence type="ECO:0000256" key="3">
    <source>
        <dbReference type="ARBA" id="ARBA00004406"/>
    </source>
</evidence>
<comment type="cofactor">
    <cofactor evidence="1 12">
        <name>heme</name>
        <dbReference type="ChEBI" id="CHEBI:30413"/>
    </cofactor>
</comment>
<dbReference type="SUPFAM" id="SSF48264">
    <property type="entry name" value="Cytochrome P450"/>
    <property type="match status" value="1"/>
</dbReference>
<dbReference type="Proteomes" id="UP000759131">
    <property type="component" value="Unassembled WGS sequence"/>
</dbReference>
<keyword evidence="8 13" id="KW-0560">Oxidoreductase</keyword>
<keyword evidence="9 12" id="KW-0408">Iron</keyword>
<evidence type="ECO:0000256" key="11">
    <source>
        <dbReference type="ARBA" id="ARBA00043906"/>
    </source>
</evidence>
<comment type="function">
    <text evidence="11">Cytochromes P450 are a group of heme-thiolate monooxygenases. They oxidize a variety of structurally unrelated compounds, including steroids, fatty acids, and xenobiotics.</text>
</comment>
<keyword evidence="15" id="KW-1185">Reference proteome</keyword>
<protein>
    <recommendedName>
        <fullName evidence="16">Cytochrome P450</fullName>
    </recommendedName>
</protein>
<dbReference type="PRINTS" id="PR00463">
    <property type="entry name" value="EP450I"/>
</dbReference>
<dbReference type="InterPro" id="IPR036396">
    <property type="entry name" value="Cyt_P450_sf"/>
</dbReference>
<dbReference type="PANTHER" id="PTHR24302:SF15">
    <property type="entry name" value="FATTY-ACID PEROXYGENASE"/>
    <property type="match status" value="1"/>
</dbReference>
<dbReference type="InterPro" id="IPR017972">
    <property type="entry name" value="Cyt_P450_CS"/>
</dbReference>
<evidence type="ECO:0008006" key="16">
    <source>
        <dbReference type="Google" id="ProtNLM"/>
    </source>
</evidence>
<evidence type="ECO:0000256" key="4">
    <source>
        <dbReference type="ARBA" id="ARBA00010617"/>
    </source>
</evidence>
<evidence type="ECO:0000256" key="10">
    <source>
        <dbReference type="ARBA" id="ARBA00023033"/>
    </source>
</evidence>
<evidence type="ECO:0000313" key="14">
    <source>
        <dbReference type="EMBL" id="CAD7632628.1"/>
    </source>
</evidence>
<comment type="subcellular location">
    <subcellularLocation>
        <location evidence="3">Endoplasmic reticulum membrane</location>
        <topology evidence="3">Peripheral membrane protein</topology>
    </subcellularLocation>
    <subcellularLocation>
        <location evidence="2">Microsome membrane</location>
        <topology evidence="2">Peripheral membrane protein</topology>
    </subcellularLocation>
</comment>
<name>A0A7R9L0J5_9ACAR</name>
<dbReference type="OrthoDB" id="6531954at2759"/>
<evidence type="ECO:0000256" key="6">
    <source>
        <dbReference type="ARBA" id="ARBA00022723"/>
    </source>
</evidence>
<proteinExistence type="inferred from homology"/>
<dbReference type="PROSITE" id="PS00086">
    <property type="entry name" value="CYTOCHROME_P450"/>
    <property type="match status" value="1"/>
</dbReference>
<keyword evidence="7" id="KW-0492">Microsome</keyword>
<sequence length="620" mass="70561">MLDSLFGLLGLDFSPGAANATQTTMATNTARRQGIPTEWSARSGQPFHIADNECHRKHGKIVGFYEGLRPCLSITDPNLIRKILVTEFHKFAEHRALASISEPISHGLFFCRYRQWKRIRALHSTAFTTGRLKAMLPIMSDTFDLLSTLLDPKARDSQVVDFRIVYDSFAFDVITRAVAGADANALGHQNDNPLFTSVKTMFQIDQGLNDWLVYYMPFIRRFINIPFFSRQEMQIIIDSVDHVVSERVARDVQVPDLLQHSVDASVWADMYPNPPTNANKSFDKLTKVEVIGQAINMLAAGHETTASQLCLITRILALKPWYQTKLVDEICNTLYTKVNNQLSMDYEKLQRMPFLDAFIKEVMRVNCSITRIERHPTIDTHLEGIHLPKGTPIIIPIWALHLDPANFSDPLEFKPERFLPENLDKIKPYTYLPFSTGPRNCIGLRFAILELKYTLVKLLCRYEFVPCDETKHDVFGGSSGTMCNASIENQKWLIDLFENWEIYGTGKPLPDTNESITAYCNKLGYIKESSNKLAVELNGKINIDLLLKPAVREILLAAAKPEFYERFMILCKINRVQAIKVIRGVNQHMRATKASKWDAIGHMLEALEPNSKITLGHILW</sequence>
<keyword evidence="7" id="KW-0256">Endoplasmic reticulum</keyword>
<dbReference type="FunFam" id="1.10.630.10:FF:000182">
    <property type="entry name" value="Cytochrome P450 3A4"/>
    <property type="match status" value="1"/>
</dbReference>
<dbReference type="EMBL" id="CAJPIZ010011295">
    <property type="protein sequence ID" value="CAG2113058.1"/>
    <property type="molecule type" value="Genomic_DNA"/>
</dbReference>
<dbReference type="InterPro" id="IPR002401">
    <property type="entry name" value="Cyt_P450_E_grp-I"/>
</dbReference>
<keyword evidence="10 13" id="KW-0503">Monooxygenase</keyword>
<evidence type="ECO:0000256" key="7">
    <source>
        <dbReference type="ARBA" id="ARBA00022848"/>
    </source>
</evidence>
<dbReference type="GO" id="GO:0016705">
    <property type="term" value="F:oxidoreductase activity, acting on paired donors, with incorporation or reduction of molecular oxygen"/>
    <property type="evidence" value="ECO:0007669"/>
    <property type="project" value="InterPro"/>
</dbReference>
<dbReference type="InterPro" id="IPR050705">
    <property type="entry name" value="Cytochrome_P450_3A"/>
</dbReference>
<reference evidence="14" key="1">
    <citation type="submission" date="2020-11" db="EMBL/GenBank/DDBJ databases">
        <authorList>
            <person name="Tran Van P."/>
        </authorList>
    </citation>
    <scope>NUCLEOTIDE SEQUENCE</scope>
</reference>
<accession>A0A7R9L0J5</accession>